<dbReference type="Pfam" id="PF04149">
    <property type="entry name" value="DUF397"/>
    <property type="match status" value="1"/>
</dbReference>
<evidence type="ECO:0000256" key="1">
    <source>
        <dbReference type="SAM" id="MobiDB-lite"/>
    </source>
</evidence>
<name>A0ABW6WYD8_9ACTN</name>
<dbReference type="EMBL" id="JBIAZU010000011">
    <property type="protein sequence ID" value="MFF5297317.1"/>
    <property type="molecule type" value="Genomic_DNA"/>
</dbReference>
<feature type="domain" description="DUF397" evidence="2">
    <location>
        <begin position="10"/>
        <end position="59"/>
    </location>
</feature>
<proteinExistence type="predicted"/>
<protein>
    <submittedName>
        <fullName evidence="3">DUF397 domain-containing protein</fullName>
    </submittedName>
</protein>
<dbReference type="Proteomes" id="UP001602245">
    <property type="component" value="Unassembled WGS sequence"/>
</dbReference>
<reference evidence="3 4" key="1">
    <citation type="submission" date="2024-10" db="EMBL/GenBank/DDBJ databases">
        <title>The Natural Products Discovery Center: Release of the First 8490 Sequenced Strains for Exploring Actinobacteria Biosynthetic Diversity.</title>
        <authorList>
            <person name="Kalkreuter E."/>
            <person name="Kautsar S.A."/>
            <person name="Yang D."/>
            <person name="Bader C.D."/>
            <person name="Teijaro C.N."/>
            <person name="Fluegel L."/>
            <person name="Davis C.M."/>
            <person name="Simpson J.R."/>
            <person name="Lauterbach L."/>
            <person name="Steele A.D."/>
            <person name="Gui C."/>
            <person name="Meng S."/>
            <person name="Li G."/>
            <person name="Viehrig K."/>
            <person name="Ye F."/>
            <person name="Su P."/>
            <person name="Kiefer A.F."/>
            <person name="Nichols A."/>
            <person name="Cepeda A.J."/>
            <person name="Yan W."/>
            <person name="Fan B."/>
            <person name="Jiang Y."/>
            <person name="Adhikari A."/>
            <person name="Zheng C.-J."/>
            <person name="Schuster L."/>
            <person name="Cowan T.M."/>
            <person name="Smanski M.J."/>
            <person name="Chevrette M.G."/>
            <person name="De Carvalho L.P.S."/>
            <person name="Shen B."/>
        </authorList>
    </citation>
    <scope>NUCLEOTIDE SEQUENCE [LARGE SCALE GENOMIC DNA]</scope>
    <source>
        <strain evidence="3 4">NPDC000087</strain>
    </source>
</reference>
<keyword evidence="4" id="KW-1185">Reference proteome</keyword>
<dbReference type="RefSeq" id="WP_020511828.1">
    <property type="nucleotide sequence ID" value="NZ_JBIAZU010000011.1"/>
</dbReference>
<gene>
    <name evidence="3" type="ORF">ACFY35_48485</name>
</gene>
<sequence>MADIEETSGGWRKSTRSSQGNCVEVHIGGTVKIRDTKDQEGPMLLVSREAWQAFIDGVRNGEFDLD</sequence>
<organism evidence="3 4">
    <name type="scientific">Paractinoplanes globisporus</name>
    <dbReference type="NCBI Taxonomy" id="113565"/>
    <lineage>
        <taxon>Bacteria</taxon>
        <taxon>Bacillati</taxon>
        <taxon>Actinomycetota</taxon>
        <taxon>Actinomycetes</taxon>
        <taxon>Micromonosporales</taxon>
        <taxon>Micromonosporaceae</taxon>
        <taxon>Paractinoplanes</taxon>
    </lineage>
</organism>
<comment type="caution">
    <text evidence="3">The sequence shown here is derived from an EMBL/GenBank/DDBJ whole genome shotgun (WGS) entry which is preliminary data.</text>
</comment>
<dbReference type="InterPro" id="IPR007278">
    <property type="entry name" value="DUF397"/>
</dbReference>
<evidence type="ECO:0000313" key="4">
    <source>
        <dbReference type="Proteomes" id="UP001602245"/>
    </source>
</evidence>
<evidence type="ECO:0000259" key="2">
    <source>
        <dbReference type="Pfam" id="PF04149"/>
    </source>
</evidence>
<feature type="region of interest" description="Disordered" evidence="1">
    <location>
        <begin position="1"/>
        <end position="20"/>
    </location>
</feature>
<evidence type="ECO:0000313" key="3">
    <source>
        <dbReference type="EMBL" id="MFF5297317.1"/>
    </source>
</evidence>
<accession>A0ABW6WYD8</accession>